<dbReference type="InterPro" id="IPR000182">
    <property type="entry name" value="GNAT_dom"/>
</dbReference>
<dbReference type="SUPFAM" id="SSF55729">
    <property type="entry name" value="Acyl-CoA N-acyltransferases (Nat)"/>
    <property type="match status" value="1"/>
</dbReference>
<keyword evidence="2" id="KW-0808">Transferase</keyword>
<evidence type="ECO:0000313" key="2">
    <source>
        <dbReference type="EMBL" id="KAE9628987.1"/>
    </source>
</evidence>
<dbReference type="EMBL" id="WSFO01000008">
    <property type="protein sequence ID" value="KAE9628987.1"/>
    <property type="molecule type" value="Genomic_DNA"/>
</dbReference>
<accession>A0A6A4RIP8</accession>
<dbReference type="InterPro" id="IPR016181">
    <property type="entry name" value="Acyl_CoA_acyltransferase"/>
</dbReference>
<dbReference type="InterPro" id="IPR051531">
    <property type="entry name" value="N-acetyltransferase"/>
</dbReference>
<gene>
    <name evidence="2" type="ORF">GP644_14580</name>
</gene>
<comment type="caution">
    <text evidence="2">The sequence shown here is derived from an EMBL/GenBank/DDBJ whole genome shotgun (WGS) entry which is preliminary data.</text>
</comment>
<dbReference type="Pfam" id="PF13302">
    <property type="entry name" value="Acetyltransf_3"/>
    <property type="match status" value="1"/>
</dbReference>
<sequence length="178" mass="19926">MTSVTLNIPVVETERLILRGHRMEDLDAMVEFFAGDRNSYVGGKMERGDCWRALLRGMGHWAMRGYGLWHIEEKATSKVAGWAGILHHIEWPEPELAYTLFEGFEGKGFAFEAATAARDYAAHNFGIDAPVSLIDPENTQSMKLARRMGAVFEKDIVVIGYPSQVWRHPSSLTQAGTV</sequence>
<feature type="domain" description="N-acetyltransferase" evidence="1">
    <location>
        <begin position="15"/>
        <end position="150"/>
    </location>
</feature>
<evidence type="ECO:0000259" key="1">
    <source>
        <dbReference type="Pfam" id="PF13302"/>
    </source>
</evidence>
<reference evidence="2 3" key="1">
    <citation type="submission" date="2019-12" db="EMBL/GenBank/DDBJ databases">
        <authorList>
            <person name="Zhang Y.-J."/>
        </authorList>
    </citation>
    <scope>NUCLEOTIDE SEQUENCE [LARGE SCALE GENOMIC DNA]</scope>
    <source>
        <strain evidence="2 3">H18S-6</strain>
    </source>
</reference>
<dbReference type="PANTHER" id="PTHR43792">
    <property type="entry name" value="GNAT FAMILY, PUTATIVE (AFU_ORTHOLOGUE AFUA_3G00765)-RELATED-RELATED"/>
    <property type="match status" value="1"/>
</dbReference>
<dbReference type="GO" id="GO:0016747">
    <property type="term" value="F:acyltransferase activity, transferring groups other than amino-acyl groups"/>
    <property type="evidence" value="ECO:0007669"/>
    <property type="project" value="InterPro"/>
</dbReference>
<protein>
    <submittedName>
        <fullName evidence="2">GNAT family N-acetyltransferase</fullName>
    </submittedName>
</protein>
<organism evidence="2 3">
    <name type="scientific">Parasedimentitalea maritima</name>
    <dbReference type="NCBI Taxonomy" id="2578117"/>
    <lineage>
        <taxon>Bacteria</taxon>
        <taxon>Pseudomonadati</taxon>
        <taxon>Pseudomonadota</taxon>
        <taxon>Alphaproteobacteria</taxon>
        <taxon>Rhodobacterales</taxon>
        <taxon>Paracoccaceae</taxon>
        <taxon>Parasedimentitalea</taxon>
    </lineage>
</organism>
<dbReference type="AlphaFoldDB" id="A0A6A4RIP8"/>
<name>A0A6A4RIP8_9RHOB</name>
<dbReference type="RefSeq" id="WP_158980151.1">
    <property type="nucleotide sequence ID" value="NZ_WSFO01000008.1"/>
</dbReference>
<dbReference type="Gene3D" id="3.40.630.30">
    <property type="match status" value="1"/>
</dbReference>
<proteinExistence type="predicted"/>
<evidence type="ECO:0000313" key="3">
    <source>
        <dbReference type="Proteomes" id="UP000441586"/>
    </source>
</evidence>
<dbReference type="PANTHER" id="PTHR43792:SF1">
    <property type="entry name" value="N-ACETYLTRANSFERASE DOMAIN-CONTAINING PROTEIN"/>
    <property type="match status" value="1"/>
</dbReference>
<dbReference type="Proteomes" id="UP000441586">
    <property type="component" value="Unassembled WGS sequence"/>
</dbReference>